<dbReference type="Gene3D" id="3.40.50.300">
    <property type="entry name" value="P-loop containing nucleotide triphosphate hydrolases"/>
    <property type="match status" value="2"/>
</dbReference>
<protein>
    <submittedName>
        <fullName evidence="3">Helicase</fullName>
    </submittedName>
</protein>
<dbReference type="InterPro" id="IPR001650">
    <property type="entry name" value="Helicase_C-like"/>
</dbReference>
<reference evidence="3" key="1">
    <citation type="journal article" date="2014" name="Int. J. Syst. Evol. Microbiol.">
        <title>Complete genome sequence of Corynebacterium casei LMG S-19264T (=DSM 44701T), isolated from a smear-ripened cheese.</title>
        <authorList>
            <consortium name="US DOE Joint Genome Institute (JGI-PGF)"/>
            <person name="Walter F."/>
            <person name="Albersmeier A."/>
            <person name="Kalinowski J."/>
            <person name="Ruckert C."/>
        </authorList>
    </citation>
    <scope>NUCLEOTIDE SEQUENCE</scope>
    <source>
        <strain evidence="3">CGMCC 1.14988</strain>
    </source>
</reference>
<dbReference type="AlphaFoldDB" id="A0A8J3AFW5"/>
<dbReference type="SMART" id="SM00490">
    <property type="entry name" value="HELICc"/>
    <property type="match status" value="1"/>
</dbReference>
<evidence type="ECO:0000313" key="3">
    <source>
        <dbReference type="EMBL" id="GGI07794.1"/>
    </source>
</evidence>
<dbReference type="InterPro" id="IPR014001">
    <property type="entry name" value="Helicase_ATP-bd"/>
</dbReference>
<keyword evidence="3" id="KW-0547">Nucleotide-binding</keyword>
<dbReference type="Proteomes" id="UP000650511">
    <property type="component" value="Unassembled WGS sequence"/>
</dbReference>
<evidence type="ECO:0000259" key="2">
    <source>
        <dbReference type="PROSITE" id="PS51194"/>
    </source>
</evidence>
<dbReference type="EMBL" id="BMHA01000009">
    <property type="protein sequence ID" value="GGI07794.1"/>
    <property type="molecule type" value="Genomic_DNA"/>
</dbReference>
<evidence type="ECO:0000259" key="1">
    <source>
        <dbReference type="PROSITE" id="PS51192"/>
    </source>
</evidence>
<dbReference type="GO" id="GO:0005524">
    <property type="term" value="F:ATP binding"/>
    <property type="evidence" value="ECO:0007669"/>
    <property type="project" value="InterPro"/>
</dbReference>
<dbReference type="PROSITE" id="PS51192">
    <property type="entry name" value="HELICASE_ATP_BIND_1"/>
    <property type="match status" value="1"/>
</dbReference>
<name>A0A8J3AFW5_9ACTN</name>
<keyword evidence="3" id="KW-0067">ATP-binding</keyword>
<organism evidence="3 4">
    <name type="scientific">Egicoccus halophilus</name>
    <dbReference type="NCBI Taxonomy" id="1670830"/>
    <lineage>
        <taxon>Bacteria</taxon>
        <taxon>Bacillati</taxon>
        <taxon>Actinomycetota</taxon>
        <taxon>Nitriliruptoria</taxon>
        <taxon>Egicoccales</taxon>
        <taxon>Egicoccaceae</taxon>
        <taxon>Egicoccus</taxon>
    </lineage>
</organism>
<dbReference type="GO" id="GO:0005829">
    <property type="term" value="C:cytosol"/>
    <property type="evidence" value="ECO:0007669"/>
    <property type="project" value="TreeGrafter"/>
</dbReference>
<dbReference type="Pfam" id="PF00271">
    <property type="entry name" value="Helicase_C"/>
    <property type="match status" value="1"/>
</dbReference>
<dbReference type="OrthoDB" id="9776021at2"/>
<dbReference type="RefSeq" id="WP_130651064.1">
    <property type="nucleotide sequence ID" value="NZ_BMHA01000009.1"/>
</dbReference>
<dbReference type="SMART" id="SM00487">
    <property type="entry name" value="DEXDc"/>
    <property type="match status" value="1"/>
</dbReference>
<dbReference type="GO" id="GO:0003677">
    <property type="term" value="F:DNA binding"/>
    <property type="evidence" value="ECO:0007669"/>
    <property type="project" value="InterPro"/>
</dbReference>
<dbReference type="InterPro" id="IPR006935">
    <property type="entry name" value="Helicase/UvrB_N"/>
</dbReference>
<dbReference type="PANTHER" id="PTHR47396:SF1">
    <property type="entry name" value="ATP-DEPENDENT HELICASE IRC3-RELATED"/>
    <property type="match status" value="1"/>
</dbReference>
<keyword evidence="4" id="KW-1185">Reference proteome</keyword>
<comment type="caution">
    <text evidence="3">The sequence shown here is derived from an EMBL/GenBank/DDBJ whole genome shotgun (WGS) entry which is preliminary data.</text>
</comment>
<reference evidence="3" key="2">
    <citation type="submission" date="2020-09" db="EMBL/GenBank/DDBJ databases">
        <authorList>
            <person name="Sun Q."/>
            <person name="Zhou Y."/>
        </authorList>
    </citation>
    <scope>NUCLEOTIDE SEQUENCE</scope>
    <source>
        <strain evidence="3">CGMCC 1.14988</strain>
    </source>
</reference>
<evidence type="ECO:0000313" key="4">
    <source>
        <dbReference type="Proteomes" id="UP000650511"/>
    </source>
</evidence>
<feature type="domain" description="Helicase ATP-binding" evidence="1">
    <location>
        <begin position="90"/>
        <end position="241"/>
    </location>
</feature>
<dbReference type="Pfam" id="PF04851">
    <property type="entry name" value="ResIII"/>
    <property type="match status" value="1"/>
</dbReference>
<sequence length="518" mass="56125">MDLAARIVARLSDGRARTVPVLVRELRDDGPRLPRRMIEQVLAADGRFVSDDDPLKPRWSLHTDAGRDVATDTRARLDLLALRDWQAEALAAWSATGRGVVEAVTGTGKTRLAMAAIRLVVDRGGRALVLAPTLELQDQWVRELRAAAPDLRIGRLGGGHRDDLFERDVVVATPHSAASVPLEPPPGQLGLLVADEAHRYGAPTWGAALADAFSLRLALTATYERNDDGVADVLAPYFGAVVHRYGYDRAVADGTVAPFRIALAGVRLEPAEREAYDRADARARQLHRELVGGLGMPKDPRKLFAAVSAVVAEAETARSDGPQVRACREYLVRVRERREVAAACVGKLRLCAAAAPGLAGRRSLVFTDTVDQADAAAAELTRRGVHAETLHGELPGDKRRIRLAQFRRGRIDALVAPRVLDEGVDVPDADVALVLANFRTRRQLVQRLGRVLRVKPDGRTAILVLAHALDTFEDPSRGGHADFLRQVRDVALEVATHDADAAPGRLRDWLGDAGSDGP</sequence>
<dbReference type="SUPFAM" id="SSF52540">
    <property type="entry name" value="P-loop containing nucleoside triphosphate hydrolases"/>
    <property type="match status" value="1"/>
</dbReference>
<dbReference type="CDD" id="cd17926">
    <property type="entry name" value="DEXHc_RE"/>
    <property type="match status" value="1"/>
</dbReference>
<dbReference type="GO" id="GO:0016787">
    <property type="term" value="F:hydrolase activity"/>
    <property type="evidence" value="ECO:0007669"/>
    <property type="project" value="InterPro"/>
</dbReference>
<dbReference type="PROSITE" id="PS51194">
    <property type="entry name" value="HELICASE_CTER"/>
    <property type="match status" value="1"/>
</dbReference>
<dbReference type="InterPro" id="IPR027417">
    <property type="entry name" value="P-loop_NTPase"/>
</dbReference>
<gene>
    <name evidence="3" type="ORF">GCM10011354_25870</name>
</gene>
<accession>A0A8J3AFW5</accession>
<dbReference type="InterPro" id="IPR050742">
    <property type="entry name" value="Helicase_Restrict-Modif_Enz"/>
</dbReference>
<proteinExistence type="predicted"/>
<dbReference type="PANTHER" id="PTHR47396">
    <property type="entry name" value="TYPE I RESTRICTION ENZYME ECOKI R PROTEIN"/>
    <property type="match status" value="1"/>
</dbReference>
<feature type="domain" description="Helicase C-terminal" evidence="2">
    <location>
        <begin position="326"/>
        <end position="510"/>
    </location>
</feature>
<keyword evidence="3" id="KW-0347">Helicase</keyword>
<dbReference type="GO" id="GO:0004386">
    <property type="term" value="F:helicase activity"/>
    <property type="evidence" value="ECO:0007669"/>
    <property type="project" value="UniProtKB-KW"/>
</dbReference>
<keyword evidence="3" id="KW-0378">Hydrolase</keyword>